<dbReference type="Proteomes" id="UP000193411">
    <property type="component" value="Unassembled WGS sequence"/>
</dbReference>
<keyword evidence="1" id="KW-0175">Coiled coil</keyword>
<evidence type="ECO:0000313" key="3">
    <source>
        <dbReference type="Proteomes" id="UP000193411"/>
    </source>
</evidence>
<gene>
    <name evidence="2" type="ORF">BCR44DRAFT_258317</name>
</gene>
<dbReference type="AlphaFoldDB" id="A0A1Y2HJQ9"/>
<dbReference type="OrthoDB" id="5573650at2759"/>
<reference evidence="2 3" key="1">
    <citation type="submission" date="2016-07" db="EMBL/GenBank/DDBJ databases">
        <title>Pervasive Adenine N6-methylation of Active Genes in Fungi.</title>
        <authorList>
            <consortium name="DOE Joint Genome Institute"/>
            <person name="Mondo S.J."/>
            <person name="Dannebaum R.O."/>
            <person name="Kuo R.C."/>
            <person name="Labutti K."/>
            <person name="Haridas S."/>
            <person name="Kuo A."/>
            <person name="Salamov A."/>
            <person name="Ahrendt S.R."/>
            <person name="Lipzen A."/>
            <person name="Sullivan W."/>
            <person name="Andreopoulos W.B."/>
            <person name="Clum A."/>
            <person name="Lindquist E."/>
            <person name="Daum C."/>
            <person name="Ramamoorthy G.K."/>
            <person name="Gryganskyi A."/>
            <person name="Culley D."/>
            <person name="Magnuson J.K."/>
            <person name="James T.Y."/>
            <person name="O'Malley M.A."/>
            <person name="Stajich J.E."/>
            <person name="Spatafora J.W."/>
            <person name="Visel A."/>
            <person name="Grigoriev I.V."/>
        </authorList>
    </citation>
    <scope>NUCLEOTIDE SEQUENCE [LARGE SCALE GENOMIC DNA]</scope>
    <source>
        <strain evidence="2 3">PL171</strain>
    </source>
</reference>
<accession>A0A1Y2HJQ9</accession>
<organism evidence="2 3">
    <name type="scientific">Catenaria anguillulae PL171</name>
    <dbReference type="NCBI Taxonomy" id="765915"/>
    <lineage>
        <taxon>Eukaryota</taxon>
        <taxon>Fungi</taxon>
        <taxon>Fungi incertae sedis</taxon>
        <taxon>Blastocladiomycota</taxon>
        <taxon>Blastocladiomycetes</taxon>
        <taxon>Blastocladiales</taxon>
        <taxon>Catenariaceae</taxon>
        <taxon>Catenaria</taxon>
    </lineage>
</organism>
<comment type="caution">
    <text evidence="2">The sequence shown here is derived from an EMBL/GenBank/DDBJ whole genome shotgun (WGS) entry which is preliminary data.</text>
</comment>
<evidence type="ECO:0000256" key="1">
    <source>
        <dbReference type="SAM" id="Coils"/>
    </source>
</evidence>
<feature type="coiled-coil region" evidence="1">
    <location>
        <begin position="97"/>
        <end position="131"/>
    </location>
</feature>
<dbReference type="EMBL" id="MCFL01000025">
    <property type="protein sequence ID" value="ORZ34848.1"/>
    <property type="molecule type" value="Genomic_DNA"/>
</dbReference>
<keyword evidence="3" id="KW-1185">Reference proteome</keyword>
<proteinExistence type="predicted"/>
<sequence>MTIVREGTRRALVVLVYESKAGNIRSARLVQPRWPRAYVRHEHVDPKRYVAVLAPPPSSPWAVGPYVHVQLFTHRRDVFTVEIGKLRIVKGELAGKLTEQEAELAKWTRKLGEEKKKVAELETRLTTLKRALGVVDGDRLPLELFVEVVDQYREIAKLQYAGKRVDQVLVKALGESVERFFYRRC</sequence>
<protein>
    <submittedName>
        <fullName evidence="2">Uncharacterized protein</fullName>
    </submittedName>
</protein>
<evidence type="ECO:0000313" key="2">
    <source>
        <dbReference type="EMBL" id="ORZ34848.1"/>
    </source>
</evidence>
<name>A0A1Y2HJQ9_9FUNG</name>